<gene>
    <name evidence="2" type="ORF">NFC81_06735</name>
</gene>
<name>A0AB38YJ44_9GAMM</name>
<evidence type="ECO:0000259" key="1">
    <source>
        <dbReference type="Pfam" id="PF06568"/>
    </source>
</evidence>
<accession>A0AB38YJ44</accession>
<dbReference type="InterPro" id="IPR009506">
    <property type="entry name" value="YjiS-like"/>
</dbReference>
<dbReference type="Pfam" id="PF06568">
    <property type="entry name" value="YjiS-like"/>
    <property type="match status" value="1"/>
</dbReference>
<protein>
    <submittedName>
        <fullName evidence="2">DUF1127 domain-containing protein</fullName>
    </submittedName>
</protein>
<evidence type="ECO:0000313" key="2">
    <source>
        <dbReference type="EMBL" id="WLD59469.1"/>
    </source>
</evidence>
<sequence length="66" mass="8027">MTAQAQTMIQIPEYPQGRQAVKSLKRMWSRHQQRRALMNMPDYLLRDIGMTKYDVMKEVRKPFWKI</sequence>
<reference evidence="2" key="1">
    <citation type="submission" date="2022-07" db="EMBL/GenBank/DDBJ databases">
        <title>Complete genome sequence of Salinispirillum sp. LH10-3-1 capable of multiple carbohydrate inversion isolated from a soda lake.</title>
        <authorList>
            <person name="Liu J."/>
            <person name="Zhai Y."/>
            <person name="Zhang H."/>
            <person name="Yang H."/>
            <person name="Qu J."/>
            <person name="Li J."/>
        </authorList>
    </citation>
    <scope>NUCLEOTIDE SEQUENCE</scope>
    <source>
        <strain evidence="2">LH 10-3-1</strain>
    </source>
</reference>
<feature type="domain" description="YjiS-like" evidence="1">
    <location>
        <begin position="22"/>
        <end position="54"/>
    </location>
</feature>
<dbReference type="EMBL" id="CP101717">
    <property type="protein sequence ID" value="WLD59469.1"/>
    <property type="molecule type" value="Genomic_DNA"/>
</dbReference>
<proteinExistence type="predicted"/>
<dbReference type="AlphaFoldDB" id="A0AB38YJ44"/>
<organism evidence="2">
    <name type="scientific">Salinispirillum sp. LH 10-3-1</name>
    <dbReference type="NCBI Taxonomy" id="2952525"/>
    <lineage>
        <taxon>Bacteria</taxon>
        <taxon>Pseudomonadati</taxon>
        <taxon>Pseudomonadota</taxon>
        <taxon>Gammaproteobacteria</taxon>
        <taxon>Oceanospirillales</taxon>
        <taxon>Saccharospirillaceae</taxon>
        <taxon>Salinispirillum</taxon>
    </lineage>
</organism>
<dbReference type="RefSeq" id="WP_304996761.1">
    <property type="nucleotide sequence ID" value="NZ_CP101717.1"/>
</dbReference>